<keyword evidence="3" id="KW-1185">Reference proteome</keyword>
<feature type="compositionally biased region" description="Basic and acidic residues" evidence="1">
    <location>
        <begin position="59"/>
        <end position="74"/>
    </location>
</feature>
<feature type="region of interest" description="Disordered" evidence="1">
    <location>
        <begin position="49"/>
        <end position="98"/>
    </location>
</feature>
<sequence>MRLMWMKCAAVALCLLAGCQEPQPEEDLAPSNIVEDESDEAIQSYLEVQDQNSRQMAEQYRERDALDQPSDFRDPSQNTNGSFNESDPTVVGLPDEES</sequence>
<protein>
    <submittedName>
        <fullName evidence="2">Uncharacterized protein</fullName>
    </submittedName>
</protein>
<gene>
    <name evidence="2" type="ORF">CEE69_20610</name>
</gene>
<proteinExistence type="predicted"/>
<dbReference type="PROSITE" id="PS51257">
    <property type="entry name" value="PROKAR_LIPOPROTEIN"/>
    <property type="match status" value="1"/>
</dbReference>
<dbReference type="Proteomes" id="UP000225740">
    <property type="component" value="Unassembled WGS sequence"/>
</dbReference>
<comment type="caution">
    <text evidence="2">The sequence shown here is derived from an EMBL/GenBank/DDBJ whole genome shotgun (WGS) entry which is preliminary data.</text>
</comment>
<dbReference type="EMBL" id="NIZW01000017">
    <property type="protein sequence ID" value="PHQ33426.1"/>
    <property type="molecule type" value="Genomic_DNA"/>
</dbReference>
<organism evidence="2 3">
    <name type="scientific">Rhodopirellula bahusiensis</name>
    <dbReference type="NCBI Taxonomy" id="2014065"/>
    <lineage>
        <taxon>Bacteria</taxon>
        <taxon>Pseudomonadati</taxon>
        <taxon>Planctomycetota</taxon>
        <taxon>Planctomycetia</taxon>
        <taxon>Pirellulales</taxon>
        <taxon>Pirellulaceae</taxon>
        <taxon>Rhodopirellula</taxon>
    </lineage>
</organism>
<evidence type="ECO:0000313" key="2">
    <source>
        <dbReference type="EMBL" id="PHQ33426.1"/>
    </source>
</evidence>
<evidence type="ECO:0000256" key="1">
    <source>
        <dbReference type="SAM" id="MobiDB-lite"/>
    </source>
</evidence>
<feature type="compositionally biased region" description="Polar residues" evidence="1">
    <location>
        <begin position="75"/>
        <end position="87"/>
    </location>
</feature>
<dbReference type="AlphaFoldDB" id="A0A2G1W317"/>
<reference evidence="2 3" key="1">
    <citation type="submission" date="2017-06" db="EMBL/GenBank/DDBJ databases">
        <title>Description of Rhodopirellula bahusiensis sp. nov.</title>
        <authorList>
            <person name="Kizina J."/>
            <person name="Harder J."/>
        </authorList>
    </citation>
    <scope>NUCLEOTIDE SEQUENCE [LARGE SCALE GENOMIC DNA]</scope>
    <source>
        <strain evidence="2 3">SWK21</strain>
    </source>
</reference>
<accession>A0A2G1W317</accession>
<evidence type="ECO:0000313" key="3">
    <source>
        <dbReference type="Proteomes" id="UP000225740"/>
    </source>
</evidence>
<name>A0A2G1W317_9BACT</name>